<feature type="transmembrane region" description="Helical" evidence="1">
    <location>
        <begin position="181"/>
        <end position="200"/>
    </location>
</feature>
<evidence type="ECO:0000313" key="3">
    <source>
        <dbReference type="Proteomes" id="UP001054846"/>
    </source>
</evidence>
<feature type="transmembrane region" description="Helical" evidence="1">
    <location>
        <begin position="95"/>
        <end position="116"/>
    </location>
</feature>
<dbReference type="RefSeq" id="WP_230844016.1">
    <property type="nucleotide sequence ID" value="NZ_CP063845.1"/>
</dbReference>
<evidence type="ECO:0000256" key="1">
    <source>
        <dbReference type="SAM" id="Phobius"/>
    </source>
</evidence>
<name>A0ABY3PSJ6_9CYAN</name>
<evidence type="ECO:0000313" key="2">
    <source>
        <dbReference type="EMBL" id="UFP96703.1"/>
    </source>
</evidence>
<feature type="transmembrane region" description="Helical" evidence="1">
    <location>
        <begin position="156"/>
        <end position="175"/>
    </location>
</feature>
<dbReference type="PANTHER" id="PTHR33372">
    <property type="match status" value="1"/>
</dbReference>
<keyword evidence="1" id="KW-0812">Transmembrane</keyword>
<protein>
    <submittedName>
        <fullName evidence="2">CPP1-like family protein</fullName>
    </submittedName>
</protein>
<dbReference type="InterPro" id="IPR021788">
    <property type="entry name" value="CPP1-like"/>
</dbReference>
<dbReference type="Proteomes" id="UP001054846">
    <property type="component" value="Chromosome"/>
</dbReference>
<accession>A0ABY3PSJ6</accession>
<proteinExistence type="predicted"/>
<dbReference type="PANTHER" id="PTHR33372:SF2">
    <property type="entry name" value="PROTEIN CHAPERONE-LIKE PROTEIN OF POR1, CHLOROPLASTIC"/>
    <property type="match status" value="1"/>
</dbReference>
<feature type="transmembrane region" description="Helical" evidence="1">
    <location>
        <begin position="128"/>
        <end position="144"/>
    </location>
</feature>
<reference evidence="2 3" key="1">
    <citation type="journal article" date="2021" name="Genome Biol. Evol.">
        <title>Complete Genome Sequencing of a Novel Gloeobacter Species from a Waterfall Cave in Mexico.</title>
        <authorList>
            <person name="Saw J.H."/>
            <person name="Cardona T."/>
            <person name="Montejano G."/>
        </authorList>
    </citation>
    <scope>NUCLEOTIDE SEQUENCE [LARGE SCALE GENOMIC DNA]</scope>
    <source>
        <strain evidence="2">MG652769</strain>
    </source>
</reference>
<keyword evidence="3" id="KW-1185">Reference proteome</keyword>
<dbReference type="Pfam" id="PF11833">
    <property type="entry name" value="CPP1-like"/>
    <property type="match status" value="1"/>
</dbReference>
<gene>
    <name evidence="2" type="ORF">ISF26_11035</name>
</gene>
<dbReference type="EMBL" id="CP063845">
    <property type="protein sequence ID" value="UFP96703.1"/>
    <property type="molecule type" value="Genomic_DNA"/>
</dbReference>
<sequence length="201" mass="22323">MSEPNPYHVLGIAEDALFEEVQEARVRLLSEFALDEKRQQTIEVAYDAILMRRLKQRQDGKIKVHERIRYADRTVVARPAQAVPARPTQQWWRSLALSAPEAGVSALVFSAVWLLYLALSSSAPANDGSYAIALGLFATIYFLYRKIRVFWKAGLYALGGVVVAILASSSLASVWQNQPVPPGLTGFVLIAILWVVTLLAR</sequence>
<keyword evidence="1" id="KW-1133">Transmembrane helix</keyword>
<organism evidence="2 3">
    <name type="scientific">Gloeobacter morelensis MG652769</name>
    <dbReference type="NCBI Taxonomy" id="2781736"/>
    <lineage>
        <taxon>Bacteria</taxon>
        <taxon>Bacillati</taxon>
        <taxon>Cyanobacteriota</taxon>
        <taxon>Cyanophyceae</taxon>
        <taxon>Gloeobacterales</taxon>
        <taxon>Gloeobacteraceae</taxon>
        <taxon>Gloeobacter</taxon>
        <taxon>Gloeobacter morelensis</taxon>
    </lineage>
</organism>
<keyword evidence="1" id="KW-0472">Membrane</keyword>